<dbReference type="SUPFAM" id="SSF103473">
    <property type="entry name" value="MFS general substrate transporter"/>
    <property type="match status" value="1"/>
</dbReference>
<keyword evidence="2" id="KW-0813">Transport</keyword>
<evidence type="ECO:0000259" key="9">
    <source>
        <dbReference type="PROSITE" id="PS50850"/>
    </source>
</evidence>
<feature type="region of interest" description="Disordered" evidence="7">
    <location>
        <begin position="36"/>
        <end position="59"/>
    </location>
</feature>
<dbReference type="InterPro" id="IPR020846">
    <property type="entry name" value="MFS_dom"/>
</dbReference>
<dbReference type="InterPro" id="IPR004638">
    <property type="entry name" value="EmrB-like"/>
</dbReference>
<dbReference type="Pfam" id="PF07690">
    <property type="entry name" value="MFS_1"/>
    <property type="match status" value="1"/>
</dbReference>
<feature type="transmembrane region" description="Helical" evidence="8">
    <location>
        <begin position="416"/>
        <end position="442"/>
    </location>
</feature>
<dbReference type="InterPro" id="IPR011701">
    <property type="entry name" value="MFS"/>
</dbReference>
<keyword evidence="6 8" id="KW-0472">Membrane</keyword>
<organism evidence="10 11">
    <name type="scientific">Pseudoclavibacter caeni</name>
    <dbReference type="NCBI Taxonomy" id="908846"/>
    <lineage>
        <taxon>Bacteria</taxon>
        <taxon>Bacillati</taxon>
        <taxon>Actinomycetota</taxon>
        <taxon>Actinomycetes</taxon>
        <taxon>Micrococcales</taxon>
        <taxon>Microbacteriaceae</taxon>
        <taxon>Pseudoclavibacter</taxon>
    </lineage>
</organism>
<evidence type="ECO:0000256" key="8">
    <source>
        <dbReference type="SAM" id="Phobius"/>
    </source>
</evidence>
<dbReference type="Gene3D" id="1.20.1250.20">
    <property type="entry name" value="MFS general substrate transporter like domains"/>
    <property type="match status" value="1"/>
</dbReference>
<keyword evidence="3" id="KW-1003">Cell membrane</keyword>
<accession>A0A7C8BQS7</accession>
<comment type="caution">
    <text evidence="10">The sequence shown here is derived from an EMBL/GenBank/DDBJ whole genome shotgun (WGS) entry which is preliminary data.</text>
</comment>
<dbReference type="PANTHER" id="PTHR42718">
    <property type="entry name" value="MAJOR FACILITATOR SUPERFAMILY MULTIDRUG TRANSPORTER MFSC"/>
    <property type="match status" value="1"/>
</dbReference>
<proteinExistence type="predicted"/>
<feature type="transmembrane region" description="Helical" evidence="8">
    <location>
        <begin position="290"/>
        <end position="307"/>
    </location>
</feature>
<evidence type="ECO:0000256" key="2">
    <source>
        <dbReference type="ARBA" id="ARBA00022448"/>
    </source>
</evidence>
<keyword evidence="11" id="KW-1185">Reference proteome</keyword>
<feature type="transmembrane region" description="Helical" evidence="8">
    <location>
        <begin position="197"/>
        <end position="219"/>
    </location>
</feature>
<dbReference type="Proteomes" id="UP000481339">
    <property type="component" value="Unassembled WGS sequence"/>
</dbReference>
<reference evidence="10 11" key="1">
    <citation type="submission" date="2019-09" db="EMBL/GenBank/DDBJ databases">
        <title>Phylogeny of genus Pseudoclavibacter and closely related genus.</title>
        <authorList>
            <person name="Li Y."/>
        </authorList>
    </citation>
    <scope>NUCLEOTIDE SEQUENCE [LARGE SCALE GENOMIC DNA]</scope>
    <source>
        <strain evidence="10 11">JCM 16921</strain>
    </source>
</reference>
<evidence type="ECO:0000256" key="6">
    <source>
        <dbReference type="ARBA" id="ARBA00023136"/>
    </source>
</evidence>
<dbReference type="InterPro" id="IPR036259">
    <property type="entry name" value="MFS_trans_sf"/>
</dbReference>
<name>A0A7C8BQS7_9MICO</name>
<dbReference type="Gene3D" id="1.20.1720.10">
    <property type="entry name" value="Multidrug resistance protein D"/>
    <property type="match status" value="1"/>
</dbReference>
<evidence type="ECO:0000256" key="3">
    <source>
        <dbReference type="ARBA" id="ARBA00022475"/>
    </source>
</evidence>
<feature type="transmembrane region" description="Helical" evidence="8">
    <location>
        <begin position="93"/>
        <end position="121"/>
    </location>
</feature>
<comment type="subcellular location">
    <subcellularLocation>
        <location evidence="1">Cell membrane</location>
        <topology evidence="1">Multi-pass membrane protein</topology>
    </subcellularLocation>
</comment>
<dbReference type="AlphaFoldDB" id="A0A7C8BQS7"/>
<feature type="transmembrane region" description="Helical" evidence="8">
    <location>
        <begin position="159"/>
        <end position="176"/>
    </location>
</feature>
<evidence type="ECO:0000256" key="5">
    <source>
        <dbReference type="ARBA" id="ARBA00022989"/>
    </source>
</evidence>
<protein>
    <submittedName>
        <fullName evidence="10">Multidrug efflux MFS transporter</fullName>
    </submittedName>
</protein>
<dbReference type="EMBL" id="WBKA01000009">
    <property type="protein sequence ID" value="KAB1631106.1"/>
    <property type="molecule type" value="Genomic_DNA"/>
</dbReference>
<feature type="transmembrane region" description="Helical" evidence="8">
    <location>
        <begin position="493"/>
        <end position="511"/>
    </location>
</feature>
<keyword evidence="4 8" id="KW-0812">Transmembrane</keyword>
<dbReference type="OrthoDB" id="7375466at2"/>
<feature type="transmembrane region" description="Helical" evidence="8">
    <location>
        <begin position="319"/>
        <end position="342"/>
    </location>
</feature>
<dbReference type="GO" id="GO:0022857">
    <property type="term" value="F:transmembrane transporter activity"/>
    <property type="evidence" value="ECO:0007669"/>
    <property type="project" value="InterPro"/>
</dbReference>
<evidence type="ECO:0000313" key="11">
    <source>
        <dbReference type="Proteomes" id="UP000481339"/>
    </source>
</evidence>
<feature type="transmembrane region" description="Helical" evidence="8">
    <location>
        <begin position="225"/>
        <end position="245"/>
    </location>
</feature>
<dbReference type="GO" id="GO:0005886">
    <property type="term" value="C:plasma membrane"/>
    <property type="evidence" value="ECO:0007669"/>
    <property type="project" value="UniProtKB-SubCell"/>
</dbReference>
<dbReference type="PANTHER" id="PTHR42718:SF46">
    <property type="entry name" value="BLR6921 PROTEIN"/>
    <property type="match status" value="1"/>
</dbReference>
<keyword evidence="5 8" id="KW-1133">Transmembrane helix</keyword>
<evidence type="ECO:0000313" key="10">
    <source>
        <dbReference type="EMBL" id="KAB1631106.1"/>
    </source>
</evidence>
<dbReference type="NCBIfam" id="TIGR00711">
    <property type="entry name" value="efflux_EmrB"/>
    <property type="match status" value="1"/>
</dbReference>
<sequence length="532" mass="54700">MESPSNKDTKRLRFLSYRPTLPQGDTAEFLKEAGVRSARTSAGGTHAATPRRRTSRDEATGARTIAPFVAAILAGALMPIMDTTIVAIGMQAIITAFAAAVSVAQWVTTAYLLALAVMIPVSGWLQRRLGGRTLWLGGLIVFTAGSLLCALSPTIQVLIAARAVQGFGAGVLMTLLQTMPMQQARRAGVPLSGRLMGIISLPVAVGPIVAPVLGGMLLGVASWHWLFLINLPVGLAALAMAWRWVRPEDGRERDAPLDVAGLLLVGLGLVGVLVGTTNVAEAGGMGHADVLVPLVGGTVLLVAFAWWEARMRHPLVEVALLRGHVLAASVVAVFALGAAMYAGQFLLPLFWQGVRGTSVLDAALLLIPQGVGSLLARPAAGALTDRLGSRVVAAGAFTAVAVTTAPFAIWPASAGTAALLVVLFMRGVALGMLFIPVMTASYTGLAEPAIPDATMLTRLSQQMGAAVGTALAAVVLEAAATSTGDQAAAFGRAFWAAVALALVGAAVSLRLPARGPAEIEGSTPGADVHARS</sequence>
<dbReference type="PROSITE" id="PS50850">
    <property type="entry name" value="MFS"/>
    <property type="match status" value="1"/>
</dbReference>
<feature type="transmembrane region" description="Helical" evidence="8">
    <location>
        <begin position="257"/>
        <end position="278"/>
    </location>
</feature>
<gene>
    <name evidence="10" type="ORF">F8O02_08700</name>
</gene>
<feature type="domain" description="Major facilitator superfamily (MFS) profile" evidence="9">
    <location>
        <begin position="68"/>
        <end position="516"/>
    </location>
</feature>
<evidence type="ECO:0000256" key="1">
    <source>
        <dbReference type="ARBA" id="ARBA00004651"/>
    </source>
</evidence>
<dbReference type="CDD" id="cd17503">
    <property type="entry name" value="MFS_LmrB_MDR_like"/>
    <property type="match status" value="1"/>
</dbReference>
<evidence type="ECO:0000256" key="7">
    <source>
        <dbReference type="SAM" id="MobiDB-lite"/>
    </source>
</evidence>
<feature type="transmembrane region" description="Helical" evidence="8">
    <location>
        <begin position="61"/>
        <end position="81"/>
    </location>
</feature>
<evidence type="ECO:0000256" key="4">
    <source>
        <dbReference type="ARBA" id="ARBA00022692"/>
    </source>
</evidence>
<feature type="transmembrane region" description="Helical" evidence="8">
    <location>
        <begin position="133"/>
        <end position="153"/>
    </location>
</feature>
<feature type="transmembrane region" description="Helical" evidence="8">
    <location>
        <begin position="391"/>
        <end position="410"/>
    </location>
</feature>
<feature type="transmembrane region" description="Helical" evidence="8">
    <location>
        <begin position="463"/>
        <end position="481"/>
    </location>
</feature>